<accession>A0A2V4TVZ9</accession>
<keyword evidence="1" id="KW-0732">Signal</keyword>
<proteinExistence type="predicted"/>
<dbReference type="EMBL" id="QJSQ01000001">
    <property type="protein sequence ID" value="PYE27971.1"/>
    <property type="molecule type" value="Genomic_DNA"/>
</dbReference>
<protein>
    <submittedName>
        <fullName evidence="2">Uncharacterized protein</fullName>
    </submittedName>
</protein>
<organism evidence="2 3">
    <name type="scientific">Paraburkholderia silvatlantica</name>
    <dbReference type="NCBI Taxonomy" id="321895"/>
    <lineage>
        <taxon>Bacteria</taxon>
        <taxon>Pseudomonadati</taxon>
        <taxon>Pseudomonadota</taxon>
        <taxon>Betaproteobacteria</taxon>
        <taxon>Burkholderiales</taxon>
        <taxon>Burkholderiaceae</taxon>
        <taxon>Paraburkholderia</taxon>
    </lineage>
</organism>
<dbReference type="AlphaFoldDB" id="A0A2V4TVZ9"/>
<evidence type="ECO:0000313" key="3">
    <source>
        <dbReference type="Proteomes" id="UP000247772"/>
    </source>
</evidence>
<evidence type="ECO:0000313" key="2">
    <source>
        <dbReference type="EMBL" id="PYE27971.1"/>
    </source>
</evidence>
<reference evidence="2 3" key="1">
    <citation type="submission" date="2018-06" db="EMBL/GenBank/DDBJ databases">
        <title>Genomic Encyclopedia of Type Strains, Phase IV (KMG-V): Genome sequencing to study the core and pangenomes of soil and plant-associated prokaryotes.</title>
        <authorList>
            <person name="Whitman W."/>
        </authorList>
    </citation>
    <scope>NUCLEOTIDE SEQUENCE [LARGE SCALE GENOMIC DNA]</scope>
    <source>
        <strain evidence="2 3">SRCL-318</strain>
    </source>
</reference>
<sequence length="69" mass="6977">MFKRKLSLVPLAVGSMASLIALDAHAATATVSAIGAGLQHGDMLAGLGTAGAAMRSPCRTYTMPPPKPQ</sequence>
<evidence type="ECO:0000256" key="1">
    <source>
        <dbReference type="SAM" id="SignalP"/>
    </source>
</evidence>
<dbReference type="Proteomes" id="UP000247772">
    <property type="component" value="Unassembled WGS sequence"/>
</dbReference>
<gene>
    <name evidence="2" type="ORF">C7410_101303</name>
</gene>
<feature type="signal peptide" evidence="1">
    <location>
        <begin position="1"/>
        <end position="26"/>
    </location>
</feature>
<name>A0A2V4TVZ9_9BURK</name>
<dbReference type="RefSeq" id="WP_244922867.1">
    <property type="nucleotide sequence ID" value="NZ_QJSQ01000001.1"/>
</dbReference>
<feature type="chain" id="PRO_5016112496" evidence="1">
    <location>
        <begin position="27"/>
        <end position="69"/>
    </location>
</feature>
<comment type="caution">
    <text evidence="2">The sequence shown here is derived from an EMBL/GenBank/DDBJ whole genome shotgun (WGS) entry which is preliminary data.</text>
</comment>